<protein>
    <submittedName>
        <fullName evidence="1">Uncharacterized protein</fullName>
    </submittedName>
</protein>
<evidence type="ECO:0000313" key="2">
    <source>
        <dbReference type="Proteomes" id="UP000694416"/>
    </source>
</evidence>
<dbReference type="Proteomes" id="UP000694416">
    <property type="component" value="Unplaced"/>
</dbReference>
<dbReference type="AlphaFoldDB" id="A0A8C9HRR2"/>
<name>A0A8C9HRR2_9PRIM</name>
<reference evidence="1" key="2">
    <citation type="submission" date="2025-09" db="UniProtKB">
        <authorList>
            <consortium name="Ensembl"/>
        </authorList>
    </citation>
    <scope>IDENTIFICATION</scope>
</reference>
<reference evidence="1" key="1">
    <citation type="submission" date="2025-08" db="UniProtKB">
        <authorList>
            <consortium name="Ensembl"/>
        </authorList>
    </citation>
    <scope>IDENTIFICATION</scope>
</reference>
<keyword evidence="2" id="KW-1185">Reference proteome</keyword>
<accession>A0A8C9HRR2</accession>
<dbReference type="Ensembl" id="ENSPTET00000035525.1">
    <property type="protein sequence ID" value="ENSPTEP00000025049.1"/>
    <property type="gene ID" value="ENSPTEG00000025422.1"/>
</dbReference>
<evidence type="ECO:0000313" key="1">
    <source>
        <dbReference type="Ensembl" id="ENSPTEP00000025049.1"/>
    </source>
</evidence>
<proteinExistence type="predicted"/>
<sequence>MSSSRKKQVRGKYVGEREESTLGNLQVGTRVPPAPILPRVFLNTRFSYNLEVNLSIWEI</sequence>
<organism evidence="1 2">
    <name type="scientific">Piliocolobus tephrosceles</name>
    <name type="common">Ugandan red Colobus</name>
    <dbReference type="NCBI Taxonomy" id="591936"/>
    <lineage>
        <taxon>Eukaryota</taxon>
        <taxon>Metazoa</taxon>
        <taxon>Chordata</taxon>
        <taxon>Craniata</taxon>
        <taxon>Vertebrata</taxon>
        <taxon>Euteleostomi</taxon>
        <taxon>Mammalia</taxon>
        <taxon>Eutheria</taxon>
        <taxon>Euarchontoglires</taxon>
        <taxon>Primates</taxon>
        <taxon>Haplorrhini</taxon>
        <taxon>Catarrhini</taxon>
        <taxon>Cercopithecidae</taxon>
        <taxon>Colobinae</taxon>
        <taxon>Piliocolobus</taxon>
    </lineage>
</organism>